<feature type="domain" description="Ppx/GppA phosphatase N-terminal" evidence="1">
    <location>
        <begin position="35"/>
        <end position="334"/>
    </location>
</feature>
<comment type="caution">
    <text evidence="2">The sequence shown here is derived from an EMBL/GenBank/DDBJ whole genome shotgun (WGS) entry which is preliminary data.</text>
</comment>
<dbReference type="Pfam" id="PF02541">
    <property type="entry name" value="Ppx-GppA"/>
    <property type="match status" value="1"/>
</dbReference>
<dbReference type="InterPro" id="IPR043129">
    <property type="entry name" value="ATPase_NBD"/>
</dbReference>
<dbReference type="PANTHER" id="PTHR30005:SF0">
    <property type="entry name" value="RETROGRADE REGULATION PROTEIN 2"/>
    <property type="match status" value="1"/>
</dbReference>
<evidence type="ECO:0000313" key="3">
    <source>
        <dbReference type="Proteomes" id="UP001169063"/>
    </source>
</evidence>
<protein>
    <submittedName>
        <fullName evidence="2">Ppx/GppA phosphatase family protein</fullName>
    </submittedName>
</protein>
<dbReference type="CDD" id="cd24054">
    <property type="entry name" value="ASKHA_NBD_AaPPX-GppA_MtPPX2-like"/>
    <property type="match status" value="1"/>
</dbReference>
<keyword evidence="3" id="KW-1185">Reference proteome</keyword>
<name>A0ABT8SJ84_9CAUL</name>
<accession>A0ABT8SJ84</accession>
<dbReference type="SUPFAM" id="SSF53067">
    <property type="entry name" value="Actin-like ATPase domain"/>
    <property type="match status" value="2"/>
</dbReference>
<dbReference type="PANTHER" id="PTHR30005">
    <property type="entry name" value="EXOPOLYPHOSPHATASE"/>
    <property type="match status" value="1"/>
</dbReference>
<dbReference type="EMBL" id="JAUKTR010000001">
    <property type="protein sequence ID" value="MDO1558546.1"/>
    <property type="molecule type" value="Genomic_DNA"/>
</dbReference>
<reference evidence="2" key="1">
    <citation type="submission" date="2023-07" db="EMBL/GenBank/DDBJ databases">
        <title>Brevundimonas soil sp. nov., isolated from the soil of chemical plant.</title>
        <authorList>
            <person name="Wu N."/>
        </authorList>
    </citation>
    <scope>NUCLEOTIDE SEQUENCE</scope>
    <source>
        <strain evidence="2">XZ-24</strain>
    </source>
</reference>
<dbReference type="InterPro" id="IPR050273">
    <property type="entry name" value="GppA/Ppx_hydrolase"/>
</dbReference>
<proteinExistence type="predicted"/>
<dbReference type="RefSeq" id="WP_302108955.1">
    <property type="nucleotide sequence ID" value="NZ_JAUKTR010000001.1"/>
</dbReference>
<evidence type="ECO:0000259" key="1">
    <source>
        <dbReference type="Pfam" id="PF02541"/>
    </source>
</evidence>
<dbReference type="Gene3D" id="3.30.420.150">
    <property type="entry name" value="Exopolyphosphatase. Domain 2"/>
    <property type="match status" value="1"/>
</dbReference>
<dbReference type="InterPro" id="IPR003695">
    <property type="entry name" value="Ppx_GppA_N"/>
</dbReference>
<evidence type="ECO:0000313" key="2">
    <source>
        <dbReference type="EMBL" id="MDO1558546.1"/>
    </source>
</evidence>
<dbReference type="Gene3D" id="3.30.420.40">
    <property type="match status" value="1"/>
</dbReference>
<dbReference type="Proteomes" id="UP001169063">
    <property type="component" value="Unassembled WGS sequence"/>
</dbReference>
<organism evidence="2 3">
    <name type="scientific">Peiella sedimenti</name>
    <dbReference type="NCBI Taxonomy" id="3061083"/>
    <lineage>
        <taxon>Bacteria</taxon>
        <taxon>Pseudomonadati</taxon>
        <taxon>Pseudomonadota</taxon>
        <taxon>Alphaproteobacteria</taxon>
        <taxon>Caulobacterales</taxon>
        <taxon>Caulobacteraceae</taxon>
        <taxon>Peiella</taxon>
    </lineage>
</organism>
<gene>
    <name evidence="2" type="ORF">Q0812_03780</name>
</gene>
<sequence>MPDAASAPPGAGPEPSRAPLFGALDLGTNNCRLLIARPTRGGFRVVDAYSRIVRLGEGLTASGRLQPAAMDRAVEALKVCAAKLNRRGVTTFRAVATQACRAAENGPEFIDRVEAETGLRLEIIEPQEEARLSVRGCANLLDRDHSSAIIVDVGGGSTEVSWVQLNPSDGRRYRLAAWRSLPLGVVSLAEAFPEPETPSRAWFEAMVDHVRQALAPPPDLGRMAADFPDGRAHLIGSSGAVTSLAGLHLGLLRYDRNKVDGLWLTREDCTATAERLLGMNLKERSAEPCIGPDRADLVLAGAAILEALQADWPCPRVRVADRGLREGLLLSQMYKRRGR</sequence>